<evidence type="ECO:0000313" key="2">
    <source>
        <dbReference type="Proteomes" id="UP000694382"/>
    </source>
</evidence>
<proteinExistence type="predicted"/>
<reference evidence="1" key="1">
    <citation type="submission" date="2020-02" db="EMBL/GenBank/DDBJ databases">
        <authorList>
            <person name="Enbody D E."/>
            <person name="Pettersson E M."/>
        </authorList>
    </citation>
    <scope>NUCLEOTIDE SEQUENCE [LARGE SCALE GENOMIC DNA]</scope>
</reference>
<dbReference type="AlphaFoldDB" id="A0A8C3NG33"/>
<accession>A0A8C3NG33</accession>
<name>A0A8C3NG33_GEOPR</name>
<dbReference type="Proteomes" id="UP000694382">
    <property type="component" value="Chromosome 1"/>
</dbReference>
<organism evidence="1 2">
    <name type="scientific">Geospiza parvula</name>
    <name type="common">Small tree-finch</name>
    <name type="synonym">Camarhynchus parvulus</name>
    <dbReference type="NCBI Taxonomy" id="87175"/>
    <lineage>
        <taxon>Eukaryota</taxon>
        <taxon>Metazoa</taxon>
        <taxon>Chordata</taxon>
        <taxon>Craniata</taxon>
        <taxon>Vertebrata</taxon>
        <taxon>Euteleostomi</taxon>
        <taxon>Archelosauria</taxon>
        <taxon>Archosauria</taxon>
        <taxon>Dinosauria</taxon>
        <taxon>Saurischia</taxon>
        <taxon>Theropoda</taxon>
        <taxon>Coelurosauria</taxon>
        <taxon>Aves</taxon>
        <taxon>Neognathae</taxon>
        <taxon>Neoaves</taxon>
        <taxon>Telluraves</taxon>
        <taxon>Australaves</taxon>
        <taxon>Passeriformes</taxon>
        <taxon>Thraupidae</taxon>
        <taxon>Camarhynchus</taxon>
    </lineage>
</organism>
<evidence type="ECO:0000313" key="1">
    <source>
        <dbReference type="Ensembl" id="ENSCPVP00000020670.1"/>
    </source>
</evidence>
<keyword evidence="2" id="KW-1185">Reference proteome</keyword>
<protein>
    <submittedName>
        <fullName evidence="1">Uncharacterized protein</fullName>
    </submittedName>
</protein>
<dbReference type="Ensembl" id="ENSCPVT00000021595.2">
    <property type="protein sequence ID" value="ENSCPVP00000020670.1"/>
    <property type="gene ID" value="ENSCPVG00000014986.2"/>
</dbReference>
<reference evidence="1" key="3">
    <citation type="submission" date="2025-09" db="UniProtKB">
        <authorList>
            <consortium name="Ensembl"/>
        </authorList>
    </citation>
    <scope>IDENTIFICATION</scope>
</reference>
<reference evidence="1" key="2">
    <citation type="submission" date="2025-08" db="UniProtKB">
        <authorList>
            <consortium name="Ensembl"/>
        </authorList>
    </citation>
    <scope>IDENTIFICATION</scope>
</reference>
<sequence length="138" mass="15162">MASVASVAVKLYEFCFFLLPFPHGIWEAAPQSKVSCLMYGLRSTAVHNLFKICLSELMELTERPTNASISHGYVQVLVEASIASPCLIMKITLEPTSGTSLGLAFFFPPTHAASLFNVGYLIEFFRDATILKVLILSL</sequence>